<dbReference type="EnsemblMetazoa" id="AMAM017146-RA">
    <property type="protein sequence ID" value="AMAM017146-PA"/>
    <property type="gene ID" value="AMAM017146"/>
</dbReference>
<keyword evidence="3" id="KW-1185">Reference proteome</keyword>
<feature type="region of interest" description="Disordered" evidence="1">
    <location>
        <begin position="1"/>
        <end position="137"/>
    </location>
</feature>
<evidence type="ECO:0000313" key="2">
    <source>
        <dbReference type="EnsemblMetazoa" id="AMAM017146-PA"/>
    </source>
</evidence>
<accession>A0A182T0I8</accession>
<protein>
    <submittedName>
        <fullName evidence="2">Uncharacterized protein</fullName>
    </submittedName>
</protein>
<feature type="compositionally biased region" description="Low complexity" evidence="1">
    <location>
        <begin position="117"/>
        <end position="131"/>
    </location>
</feature>
<organism evidence="2 3">
    <name type="scientific">Anopheles maculatus</name>
    <dbReference type="NCBI Taxonomy" id="74869"/>
    <lineage>
        <taxon>Eukaryota</taxon>
        <taxon>Metazoa</taxon>
        <taxon>Ecdysozoa</taxon>
        <taxon>Arthropoda</taxon>
        <taxon>Hexapoda</taxon>
        <taxon>Insecta</taxon>
        <taxon>Pterygota</taxon>
        <taxon>Neoptera</taxon>
        <taxon>Endopterygota</taxon>
        <taxon>Diptera</taxon>
        <taxon>Nematocera</taxon>
        <taxon>Culicoidea</taxon>
        <taxon>Culicidae</taxon>
        <taxon>Anophelinae</taxon>
        <taxon>Anopheles</taxon>
        <taxon>Anopheles maculatus group</taxon>
    </lineage>
</organism>
<dbReference type="Proteomes" id="UP000075901">
    <property type="component" value="Unassembled WGS sequence"/>
</dbReference>
<feature type="compositionally biased region" description="Low complexity" evidence="1">
    <location>
        <begin position="28"/>
        <end position="59"/>
    </location>
</feature>
<dbReference type="AlphaFoldDB" id="A0A182T0I8"/>
<reference evidence="2" key="2">
    <citation type="submission" date="2020-05" db="UniProtKB">
        <authorList>
            <consortium name="EnsemblMetazoa"/>
        </authorList>
    </citation>
    <scope>IDENTIFICATION</scope>
    <source>
        <strain evidence="2">maculatus3</strain>
    </source>
</reference>
<dbReference type="VEuPathDB" id="VectorBase:AMAM017146"/>
<name>A0A182T0I8_9DIPT</name>
<sequence length="255" mass="28831">MSTLLTSLLDDNAGASNRAWSHQHQVERQQQQQRTNRPPQHLRLEQAEQQQGVEAESVVPSRDQEDDSWAEVVRRKPARQQAAQQQQQAQQQQARASQRRATSGPSALPRGGQAVAGSSNPQRSNQQGPQQQERRPRLDAIEVTPNLGQTWDATYRVIRTDQELSDLKGVLRVGRRPSRNLLVMELTASTDTTTVYSRVKEVCDWSNILCRLVTQTTELRNEDLPITQELTRHFRDGKLSPSEMVAVTEEAVSVR</sequence>
<feature type="compositionally biased region" description="Low complexity" evidence="1">
    <location>
        <begin position="79"/>
        <end position="101"/>
    </location>
</feature>
<evidence type="ECO:0000313" key="3">
    <source>
        <dbReference type="Proteomes" id="UP000075901"/>
    </source>
</evidence>
<proteinExistence type="predicted"/>
<reference evidence="3" key="1">
    <citation type="submission" date="2013-09" db="EMBL/GenBank/DDBJ databases">
        <title>The Genome Sequence of Anopheles maculatus species B.</title>
        <authorList>
            <consortium name="The Broad Institute Genomics Platform"/>
            <person name="Neafsey D.E."/>
            <person name="Besansky N."/>
            <person name="Howell P."/>
            <person name="Walton C."/>
            <person name="Young S.K."/>
            <person name="Zeng Q."/>
            <person name="Gargeya S."/>
            <person name="Fitzgerald M."/>
            <person name="Haas B."/>
            <person name="Abouelleil A."/>
            <person name="Allen A.W."/>
            <person name="Alvarado L."/>
            <person name="Arachchi H.M."/>
            <person name="Berlin A.M."/>
            <person name="Chapman S.B."/>
            <person name="Gainer-Dewar J."/>
            <person name="Goldberg J."/>
            <person name="Griggs A."/>
            <person name="Gujja S."/>
            <person name="Hansen M."/>
            <person name="Howarth C."/>
            <person name="Imamovic A."/>
            <person name="Ireland A."/>
            <person name="Larimer J."/>
            <person name="McCowan C."/>
            <person name="Murphy C."/>
            <person name="Pearson M."/>
            <person name="Poon T.W."/>
            <person name="Priest M."/>
            <person name="Roberts A."/>
            <person name="Saif S."/>
            <person name="Shea T."/>
            <person name="Sisk P."/>
            <person name="Sykes S."/>
            <person name="Wortman J."/>
            <person name="Nusbaum C."/>
            <person name="Birren B."/>
        </authorList>
    </citation>
    <scope>NUCLEOTIDE SEQUENCE [LARGE SCALE GENOMIC DNA]</scope>
    <source>
        <strain evidence="3">maculatus3</strain>
    </source>
</reference>
<evidence type="ECO:0000256" key="1">
    <source>
        <dbReference type="SAM" id="MobiDB-lite"/>
    </source>
</evidence>